<proteinExistence type="predicted"/>
<organism evidence="3 4">
    <name type="scientific">Bosea caraganae</name>
    <dbReference type="NCBI Taxonomy" id="2763117"/>
    <lineage>
        <taxon>Bacteria</taxon>
        <taxon>Pseudomonadati</taxon>
        <taxon>Pseudomonadota</taxon>
        <taxon>Alphaproteobacteria</taxon>
        <taxon>Hyphomicrobiales</taxon>
        <taxon>Boseaceae</taxon>
        <taxon>Bosea</taxon>
    </lineage>
</organism>
<dbReference type="Proteomes" id="UP000255207">
    <property type="component" value="Unassembled WGS sequence"/>
</dbReference>
<dbReference type="OrthoDB" id="8164096at2"/>
<keyword evidence="2" id="KW-0732">Signal</keyword>
<feature type="chain" id="PRO_5030068143" evidence="2">
    <location>
        <begin position="26"/>
        <end position="109"/>
    </location>
</feature>
<evidence type="ECO:0000313" key="3">
    <source>
        <dbReference type="EMBL" id="RDJ19719.1"/>
    </source>
</evidence>
<feature type="region of interest" description="Disordered" evidence="1">
    <location>
        <begin position="59"/>
        <end position="109"/>
    </location>
</feature>
<feature type="signal peptide" evidence="2">
    <location>
        <begin position="1"/>
        <end position="25"/>
    </location>
</feature>
<protein>
    <submittedName>
        <fullName evidence="3">Uncharacterized protein</fullName>
    </submittedName>
</protein>
<accession>A0A370KXJ0</accession>
<evidence type="ECO:0000256" key="1">
    <source>
        <dbReference type="SAM" id="MobiDB-lite"/>
    </source>
</evidence>
<reference evidence="4" key="1">
    <citation type="submission" date="2018-07" db="EMBL/GenBank/DDBJ databases">
        <authorList>
            <person name="Safronova V.I."/>
            <person name="Chirak E.R."/>
            <person name="Sazanova A.L."/>
        </authorList>
    </citation>
    <scope>NUCLEOTIDE SEQUENCE [LARGE SCALE GENOMIC DNA]</scope>
    <source>
        <strain evidence="4">RCAM04685</strain>
    </source>
</reference>
<sequence>MRKNSFIALMIGGLMVVGVGTGAQAGAAAQDQVAPNVAEALGKVDAEFTRHTREHRMMEIQRNMGRQQHGRGNSYGRGYGHRGYGGPPPGYGHRGYGNRGYGPRPYSRF</sequence>
<feature type="compositionally biased region" description="Gly residues" evidence="1">
    <location>
        <begin position="73"/>
        <end position="85"/>
    </location>
</feature>
<dbReference type="EMBL" id="QQTP01000029">
    <property type="protein sequence ID" value="RDJ19719.1"/>
    <property type="molecule type" value="Genomic_DNA"/>
</dbReference>
<dbReference type="RefSeq" id="WP_114832719.1">
    <property type="nucleotide sequence ID" value="NZ_QQTO01000039.1"/>
</dbReference>
<evidence type="ECO:0000313" key="4">
    <source>
        <dbReference type="Proteomes" id="UP000255207"/>
    </source>
</evidence>
<dbReference type="AlphaFoldDB" id="A0A370KXJ0"/>
<gene>
    <name evidence="3" type="ORF">DWE98_28140</name>
</gene>
<keyword evidence="4" id="KW-1185">Reference proteome</keyword>
<evidence type="ECO:0000256" key="2">
    <source>
        <dbReference type="SAM" id="SignalP"/>
    </source>
</evidence>
<comment type="caution">
    <text evidence="3">The sequence shown here is derived from an EMBL/GenBank/DDBJ whole genome shotgun (WGS) entry which is preliminary data.</text>
</comment>
<name>A0A370KXJ0_9HYPH</name>